<protein>
    <recommendedName>
        <fullName evidence="2">DNA-directed RNA polymerase subunit</fullName>
    </recommendedName>
</protein>
<dbReference type="Proteomes" id="UP000028761">
    <property type="component" value="Chromosome 16"/>
</dbReference>
<evidence type="ECO:0000313" key="5">
    <source>
        <dbReference type="Ensembl" id="ENSPANP00000051306.1"/>
    </source>
</evidence>
<dbReference type="InterPro" id="IPR013238">
    <property type="entry name" value="RNA_pol_III_Rbc25"/>
</dbReference>
<dbReference type="GeneTree" id="ENSGT00390000004383"/>
<reference evidence="5" key="2">
    <citation type="submission" date="2025-08" db="UniProtKB">
        <authorList>
            <consortium name="Ensembl"/>
        </authorList>
    </citation>
    <scope>IDENTIFICATION</scope>
</reference>
<dbReference type="GO" id="GO:0005666">
    <property type="term" value="C:RNA polymerase III complex"/>
    <property type="evidence" value="ECO:0007669"/>
    <property type="project" value="Ensembl"/>
</dbReference>
<feature type="compositionally biased region" description="Polar residues" evidence="3">
    <location>
        <begin position="173"/>
        <end position="190"/>
    </location>
</feature>
<reference evidence="5" key="3">
    <citation type="submission" date="2025-09" db="UniProtKB">
        <authorList>
            <consortium name="Ensembl"/>
        </authorList>
    </citation>
    <scope>IDENTIFICATION</scope>
</reference>
<dbReference type="AlphaFoldDB" id="A0A8I5R660"/>
<reference evidence="5 6" key="1">
    <citation type="submission" date="2012-03" db="EMBL/GenBank/DDBJ databases">
        <title>Whole Genome Assembly of Papio anubis.</title>
        <authorList>
            <person name="Liu Y.L."/>
            <person name="Abraham K.A."/>
            <person name="Akbar H.A."/>
            <person name="Ali S.A."/>
            <person name="Anosike U.A."/>
            <person name="Aqrawi P.A."/>
            <person name="Arias F.A."/>
            <person name="Attaway T.A."/>
            <person name="Awwad R.A."/>
            <person name="Babu C.B."/>
            <person name="Bandaranaike D.B."/>
            <person name="Battles P.B."/>
            <person name="Bell A.B."/>
            <person name="Beltran B.B."/>
            <person name="Berhane-Mersha D.B."/>
            <person name="Bess C.B."/>
            <person name="Bickham C.B."/>
            <person name="Bolden T.B."/>
            <person name="Carter K.C."/>
            <person name="Chau D.C."/>
            <person name="Chavez A.C."/>
            <person name="Clerc-Blankenburg K.C."/>
            <person name="Coyle M.C."/>
            <person name="Dao M.D."/>
            <person name="Davila M.L.D."/>
            <person name="Davy-Carroll L.D."/>
            <person name="Denson S.D."/>
            <person name="Dinh H.D."/>
            <person name="Fernandez S.F."/>
            <person name="Fernando P.F."/>
            <person name="Forbes L.F."/>
            <person name="Francis C.F."/>
            <person name="Francisco L.F."/>
            <person name="Fu Q.F."/>
            <person name="Garcia-Iii R.G."/>
            <person name="Garrett T.G."/>
            <person name="Gross S.G."/>
            <person name="Gubbala S.G."/>
            <person name="Hirani K.H."/>
            <person name="Hogues M.H."/>
            <person name="Hollins B.H."/>
            <person name="Jackson L.J."/>
            <person name="Javaid M.J."/>
            <person name="Jhangiani S.J."/>
            <person name="Johnson A.J."/>
            <person name="Johnson B.J."/>
            <person name="Jones J.J."/>
            <person name="Joshi V.J."/>
            <person name="Kalu J.K."/>
            <person name="Khan N.K."/>
            <person name="Korchina V.K."/>
            <person name="Kovar C.K."/>
            <person name="Lago L.L."/>
            <person name="Lara F.L."/>
            <person name="Le T.-K.L."/>
            <person name="Lee S.L."/>
            <person name="Legall-Iii F.L."/>
            <person name="Lemon S.L."/>
            <person name="Liu J.L."/>
            <person name="Liu Y.-S.L."/>
            <person name="Liyanage D.L."/>
            <person name="Lopez J.L."/>
            <person name="Lorensuhewa L.L."/>
            <person name="Mata R.M."/>
            <person name="Mathew T.M."/>
            <person name="Mercado C.M."/>
            <person name="Mercado I.M."/>
            <person name="Morales K.M."/>
            <person name="Morgan M.M."/>
            <person name="Munidasa M.M."/>
            <person name="Ngo D.N."/>
            <person name="Nguyen L.N."/>
            <person name="Nguyen T.N."/>
            <person name="Nguyen N.N."/>
            <person name="Obregon M.O."/>
            <person name="Okwuonu G.O."/>
            <person name="Ongeri F.O."/>
            <person name="Onwere C.O."/>
            <person name="Osifeso I.O."/>
            <person name="Parra A.P."/>
            <person name="Patil S.P."/>
            <person name="Perez A.P."/>
            <person name="Perez Y.P."/>
            <person name="Pham C.P."/>
            <person name="Pu L.-L.P."/>
            <person name="Puazo M.P."/>
            <person name="Quiroz J.Q."/>
            <person name="Rouhana J.R."/>
            <person name="Ruiz M.R."/>
            <person name="Ruiz S.-J.R."/>
            <person name="Saada N.S."/>
            <person name="Santibanez J.S."/>
            <person name="Scheel M.S."/>
            <person name="Schneider B.S."/>
            <person name="Simmons D.S."/>
            <person name="Sisson I.S."/>
            <person name="Tang L.-Y.T."/>
            <person name="Thornton R.T."/>
            <person name="Tisius J.T."/>
            <person name="Toledanes G.T."/>
            <person name="Trejos Z.T."/>
            <person name="Usmani K.U."/>
            <person name="Varghese R.V."/>
            <person name="Vattathil S.V."/>
            <person name="Vee V.V."/>
            <person name="Walker D.W."/>
            <person name="Weissenberger G.W."/>
            <person name="White C.W."/>
            <person name="Williams A.W."/>
            <person name="Woodworth J.W."/>
            <person name="Wright R.W."/>
            <person name="Zhu Y.Z."/>
            <person name="Han Y.H."/>
            <person name="Newsham I.N."/>
            <person name="Nazareth L.N."/>
            <person name="Worley K.W."/>
            <person name="Muzny D.M."/>
            <person name="Rogers J.R."/>
            <person name="Gibbs R.G."/>
        </authorList>
    </citation>
    <scope>NUCLEOTIDE SEQUENCE [LARGE SCALE GENOMIC DNA]</scope>
</reference>
<feature type="region of interest" description="Disordered" evidence="3">
    <location>
        <begin position="173"/>
        <end position="216"/>
    </location>
</feature>
<keyword evidence="6" id="KW-1185">Reference proteome</keyword>
<evidence type="ECO:0000256" key="3">
    <source>
        <dbReference type="SAM" id="MobiDB-lite"/>
    </source>
</evidence>
<feature type="domain" description="RNA polymerase III subunit Rpc25" evidence="4">
    <location>
        <begin position="98"/>
        <end position="204"/>
    </location>
</feature>
<comment type="subcellular location">
    <subcellularLocation>
        <location evidence="2">Nucleus</location>
    </subcellularLocation>
</comment>
<dbReference type="InterPro" id="IPR045113">
    <property type="entry name" value="Rpb7-like"/>
</dbReference>
<comment type="function">
    <text evidence="2">DNA-dependent RNA polymerase which catalyzes the transcription of DNA into RNA using the four ribonucleoside triphosphates as substrates.</text>
</comment>
<evidence type="ECO:0000256" key="1">
    <source>
        <dbReference type="ARBA" id="ARBA00009307"/>
    </source>
</evidence>
<dbReference type="GO" id="GO:0003899">
    <property type="term" value="F:DNA-directed RNA polymerase activity"/>
    <property type="evidence" value="ECO:0007669"/>
    <property type="project" value="Ensembl"/>
</dbReference>
<keyword evidence="2" id="KW-0539">Nucleus</keyword>
<organism evidence="5 6">
    <name type="scientific">Papio anubis</name>
    <name type="common">Olive baboon</name>
    <dbReference type="NCBI Taxonomy" id="9555"/>
    <lineage>
        <taxon>Eukaryota</taxon>
        <taxon>Metazoa</taxon>
        <taxon>Chordata</taxon>
        <taxon>Craniata</taxon>
        <taxon>Vertebrata</taxon>
        <taxon>Euteleostomi</taxon>
        <taxon>Mammalia</taxon>
        <taxon>Eutheria</taxon>
        <taxon>Euarchontoglires</taxon>
        <taxon>Primates</taxon>
        <taxon>Haplorrhini</taxon>
        <taxon>Catarrhini</taxon>
        <taxon>Cercopithecidae</taxon>
        <taxon>Cercopithecinae</taxon>
        <taxon>Papio</taxon>
    </lineage>
</organism>
<dbReference type="PANTHER" id="PTHR12709">
    <property type="entry name" value="DNA-DIRECTED RNA POLYMERASE II, III"/>
    <property type="match status" value="1"/>
</dbReference>
<dbReference type="GO" id="GO:0005654">
    <property type="term" value="C:nucleoplasm"/>
    <property type="evidence" value="ECO:0007669"/>
    <property type="project" value="Ensembl"/>
</dbReference>
<comment type="similarity">
    <text evidence="1">Belongs to the eukaryotic RPB7/RPC8 RNA polymerase subunit family.</text>
</comment>
<keyword evidence="2" id="KW-0240">DNA-directed RNA polymerase</keyword>
<keyword evidence="2" id="KW-0804">Transcription</keyword>
<evidence type="ECO:0000259" key="4">
    <source>
        <dbReference type="Pfam" id="PF08292"/>
    </source>
</evidence>
<name>A0A8I5R660_PAPAN</name>
<evidence type="ECO:0000256" key="2">
    <source>
        <dbReference type="RuleBase" id="RU369086"/>
    </source>
</evidence>
<dbReference type="GO" id="GO:0006384">
    <property type="term" value="P:transcription initiation at RNA polymerase III promoter"/>
    <property type="evidence" value="ECO:0007669"/>
    <property type="project" value="TreeGrafter"/>
</dbReference>
<gene>
    <name evidence="5" type="primary">POLR3H</name>
</gene>
<accession>A0A8I5R660</accession>
<dbReference type="Ensembl" id="ENSPANT00000064734.1">
    <property type="protein sequence ID" value="ENSPANP00000051306.1"/>
    <property type="gene ID" value="ENSPANG00000015758.3"/>
</dbReference>
<dbReference type="FunFam" id="2.40.50.140:FF:000130">
    <property type="entry name" value="DNA-directed RNA polymerase III subunit RPC8"/>
    <property type="match status" value="1"/>
</dbReference>
<dbReference type="Gene3D" id="2.40.50.140">
    <property type="entry name" value="Nucleic acid-binding proteins"/>
    <property type="match status" value="1"/>
</dbReference>
<dbReference type="Pfam" id="PF08292">
    <property type="entry name" value="RNA_pol_Rbc25"/>
    <property type="match status" value="1"/>
</dbReference>
<evidence type="ECO:0000313" key="6">
    <source>
        <dbReference type="Proteomes" id="UP000028761"/>
    </source>
</evidence>
<sequence length="262" mass="28236">MAQSLGSGVSNLAVLGVPNSRTAAAGTLWGPCCELAGDKGRVWGLQGDVAWSSHTGPRVCWHLRVTWECAGAPVSVTDGLSSFPVHFRYVVFHPFLDEILIGKIKGCSPEGVHVSLGFFDDILIPPESLQQPAKFDEAEQVWVWEYETEEGAHDLYMDTGEEIRFRVVDESFVDTSPTGPSSADATTSSEELPKKEAPYTLVVSGPDGTETTMEAGEPECRAGGCVLWVLLWDLPQQVRDPVGGALAGHFSLESLGFCRPGL</sequence>
<dbReference type="InterPro" id="IPR012340">
    <property type="entry name" value="NA-bd_OB-fold"/>
</dbReference>
<proteinExistence type="inferred from homology"/>
<dbReference type="SUPFAM" id="SSF50249">
    <property type="entry name" value="Nucleic acid-binding proteins"/>
    <property type="match status" value="1"/>
</dbReference>
<dbReference type="GO" id="GO:0005813">
    <property type="term" value="C:centrosome"/>
    <property type="evidence" value="ECO:0007669"/>
    <property type="project" value="Ensembl"/>
</dbReference>
<dbReference type="PANTHER" id="PTHR12709:SF1">
    <property type="entry name" value="DNA-DIRECTED RNA POLYMERASE III SUBUNIT RPC8"/>
    <property type="match status" value="1"/>
</dbReference>